<proteinExistence type="predicted"/>
<evidence type="ECO:0000259" key="1">
    <source>
        <dbReference type="Pfam" id="PF00534"/>
    </source>
</evidence>
<keyword evidence="3" id="KW-0808">Transferase</keyword>
<dbReference type="Proteomes" id="UP001268256">
    <property type="component" value="Unassembled WGS sequence"/>
</dbReference>
<protein>
    <submittedName>
        <fullName evidence="3">Glycosyltransferase family 4 protein</fullName>
        <ecNumber evidence="3">2.4.-.-</ecNumber>
    </submittedName>
</protein>
<dbReference type="EC" id="2.4.-.-" evidence="3"/>
<dbReference type="InterPro" id="IPR001296">
    <property type="entry name" value="Glyco_trans_1"/>
</dbReference>
<feature type="domain" description="Glycosyl transferase family 1" evidence="1">
    <location>
        <begin position="188"/>
        <end position="346"/>
    </location>
</feature>
<dbReference type="Pfam" id="PF00534">
    <property type="entry name" value="Glycos_transf_1"/>
    <property type="match status" value="1"/>
</dbReference>
<dbReference type="GO" id="GO:0016757">
    <property type="term" value="F:glycosyltransferase activity"/>
    <property type="evidence" value="ECO:0007669"/>
    <property type="project" value="UniProtKB-KW"/>
</dbReference>
<comment type="caution">
    <text evidence="3">The sequence shown here is derived from an EMBL/GenBank/DDBJ whole genome shotgun (WGS) entry which is preliminary data.</text>
</comment>
<dbReference type="Gene3D" id="3.40.50.2000">
    <property type="entry name" value="Glycogen Phosphorylase B"/>
    <property type="match status" value="2"/>
</dbReference>
<dbReference type="SUPFAM" id="SSF53756">
    <property type="entry name" value="UDP-Glycosyltransferase/glycogen phosphorylase"/>
    <property type="match status" value="1"/>
</dbReference>
<organism evidence="3 4">
    <name type="scientific">Pseudocalidococcus azoricus BACA0444</name>
    <dbReference type="NCBI Taxonomy" id="2918990"/>
    <lineage>
        <taxon>Bacteria</taxon>
        <taxon>Bacillati</taxon>
        <taxon>Cyanobacteriota</taxon>
        <taxon>Cyanophyceae</taxon>
        <taxon>Acaryochloridales</taxon>
        <taxon>Thermosynechococcaceae</taxon>
        <taxon>Pseudocalidococcus</taxon>
        <taxon>Pseudocalidococcus azoricus</taxon>
    </lineage>
</organism>
<keyword evidence="3" id="KW-0328">Glycosyltransferase</keyword>
<dbReference type="AlphaFoldDB" id="A0AAE4FVV4"/>
<accession>A0AAE4FVV4</accession>
<dbReference type="Pfam" id="PF13439">
    <property type="entry name" value="Glyco_transf_4"/>
    <property type="match status" value="1"/>
</dbReference>
<dbReference type="CDD" id="cd03801">
    <property type="entry name" value="GT4_PimA-like"/>
    <property type="match status" value="1"/>
</dbReference>
<dbReference type="EMBL" id="JAVMIP010000024">
    <property type="protein sequence ID" value="MDS3862232.1"/>
    <property type="molecule type" value="Genomic_DNA"/>
</dbReference>
<feature type="domain" description="Glycosyltransferase subfamily 4-like N-terminal" evidence="2">
    <location>
        <begin position="16"/>
        <end position="176"/>
    </location>
</feature>
<dbReference type="RefSeq" id="WP_322879442.1">
    <property type="nucleotide sequence ID" value="NZ_JAVMIP010000024.1"/>
</dbReference>
<reference evidence="4" key="1">
    <citation type="submission" date="2023-07" db="EMBL/GenBank/DDBJ databases">
        <authorList>
            <person name="Luz R."/>
            <person name="Cordeiro R."/>
            <person name="Fonseca A."/>
            <person name="Goncalves V."/>
        </authorList>
    </citation>
    <scope>NUCLEOTIDE SEQUENCE [LARGE SCALE GENOMIC DNA]</scope>
    <source>
        <strain evidence="4">BACA0444</strain>
    </source>
</reference>
<dbReference type="PANTHER" id="PTHR45947">
    <property type="entry name" value="SULFOQUINOVOSYL TRANSFERASE SQD2"/>
    <property type="match status" value="1"/>
</dbReference>
<evidence type="ECO:0000313" key="3">
    <source>
        <dbReference type="EMBL" id="MDS3862232.1"/>
    </source>
</evidence>
<name>A0AAE4FVV4_9CYAN</name>
<dbReference type="InterPro" id="IPR028098">
    <property type="entry name" value="Glyco_trans_4-like_N"/>
</dbReference>
<keyword evidence="4" id="KW-1185">Reference proteome</keyword>
<sequence>MNPKILFWTQLFWPYIGGVEVLSSHFLREIKCLGYNIIVVTSHGSLSLPNQEEWEGITIHRFPFLRTLETRDIATIFAIKQRLIALKQQFQPDLIHINLSDPSLFFHLSTASSPAIPTLISAKISFGRTPLTSDRLLYKALESAHWVTANSQAILTELHQLFPPLVKNSSLIYNGLKIPPLAPTPLIATPPKLLCLGRVVPEKGFDLVIYALREVIKAHPDTRLMIAGDGPQRPALERQVTLLGLTDRVEFLGWIKPEDVAALINRSTLVLMPSRWEEAFGLVALEAAMQARPVIASRVGGLPEVVMDGEGGIVVEKNNPQALATAICTLLSNLPQAKMMGERARTRAAEIFGWERYVWAYDALYRQLCRSKFQP</sequence>
<dbReference type="InterPro" id="IPR050194">
    <property type="entry name" value="Glycosyltransferase_grp1"/>
</dbReference>
<evidence type="ECO:0000259" key="2">
    <source>
        <dbReference type="Pfam" id="PF13439"/>
    </source>
</evidence>
<gene>
    <name evidence="3" type="ORF">RIF25_15630</name>
</gene>
<evidence type="ECO:0000313" key="4">
    <source>
        <dbReference type="Proteomes" id="UP001268256"/>
    </source>
</evidence>
<dbReference type="PANTHER" id="PTHR45947:SF3">
    <property type="entry name" value="SULFOQUINOVOSYL TRANSFERASE SQD2"/>
    <property type="match status" value="1"/>
</dbReference>